<evidence type="ECO:0000313" key="2">
    <source>
        <dbReference type="EMBL" id="VDM76957.1"/>
    </source>
</evidence>
<evidence type="ECO:0000313" key="3">
    <source>
        <dbReference type="Proteomes" id="UP000270094"/>
    </source>
</evidence>
<name>A0A3P7JLB4_STRVU</name>
<reference evidence="2 3" key="1">
    <citation type="submission" date="2018-11" db="EMBL/GenBank/DDBJ databases">
        <authorList>
            <consortium name="Pathogen Informatics"/>
        </authorList>
    </citation>
    <scope>NUCLEOTIDE SEQUENCE [LARGE SCALE GENOMIC DNA]</scope>
</reference>
<protein>
    <submittedName>
        <fullName evidence="2">Uncharacterized protein</fullName>
    </submittedName>
</protein>
<feature type="non-terminal residue" evidence="2">
    <location>
        <position position="61"/>
    </location>
</feature>
<accession>A0A3P7JLB4</accession>
<keyword evidence="3" id="KW-1185">Reference proteome</keyword>
<proteinExistence type="predicted"/>
<evidence type="ECO:0000256" key="1">
    <source>
        <dbReference type="SAM" id="MobiDB-lite"/>
    </source>
</evidence>
<dbReference type="AlphaFoldDB" id="A0A3P7JLB4"/>
<feature type="compositionally biased region" description="Acidic residues" evidence="1">
    <location>
        <begin position="1"/>
        <end position="13"/>
    </location>
</feature>
<feature type="region of interest" description="Disordered" evidence="1">
    <location>
        <begin position="1"/>
        <end position="32"/>
    </location>
</feature>
<organism evidence="2 3">
    <name type="scientific">Strongylus vulgaris</name>
    <name type="common">Blood worm</name>
    <dbReference type="NCBI Taxonomy" id="40348"/>
    <lineage>
        <taxon>Eukaryota</taxon>
        <taxon>Metazoa</taxon>
        <taxon>Ecdysozoa</taxon>
        <taxon>Nematoda</taxon>
        <taxon>Chromadorea</taxon>
        <taxon>Rhabditida</taxon>
        <taxon>Rhabditina</taxon>
        <taxon>Rhabditomorpha</taxon>
        <taxon>Strongyloidea</taxon>
        <taxon>Strongylidae</taxon>
        <taxon>Strongylus</taxon>
    </lineage>
</organism>
<gene>
    <name evidence="2" type="ORF">SVUK_LOCUS11955</name>
</gene>
<sequence>MSYSGELEDDGIFEGDAMSMRAEQDGDEPAVDTRKRIQEWVSTLDETADQANAIPGSKSRV</sequence>
<dbReference type="EMBL" id="UYYB01098086">
    <property type="protein sequence ID" value="VDM76957.1"/>
    <property type="molecule type" value="Genomic_DNA"/>
</dbReference>
<dbReference type="Proteomes" id="UP000270094">
    <property type="component" value="Unassembled WGS sequence"/>
</dbReference>